<feature type="signal peptide" evidence="6">
    <location>
        <begin position="1"/>
        <end position="24"/>
    </location>
</feature>
<keyword evidence="9" id="KW-1185">Reference proteome</keyword>
<evidence type="ECO:0000259" key="7">
    <source>
        <dbReference type="Pfam" id="PF00857"/>
    </source>
</evidence>
<dbReference type="Gene3D" id="3.40.50.850">
    <property type="entry name" value="Isochorismatase-like"/>
    <property type="match status" value="1"/>
</dbReference>
<dbReference type="GO" id="GO:0005524">
    <property type="term" value="F:ATP binding"/>
    <property type="evidence" value="ECO:0007669"/>
    <property type="project" value="UniProtKB-KW"/>
</dbReference>
<dbReference type="Pfam" id="PF00857">
    <property type="entry name" value="Isochorismatase"/>
    <property type="match status" value="1"/>
</dbReference>
<dbReference type="SUPFAM" id="SSF52499">
    <property type="entry name" value="Isochorismatase-like hydrolases"/>
    <property type="match status" value="1"/>
</dbReference>
<keyword evidence="5" id="KW-0067">ATP-binding</keyword>
<protein>
    <recommendedName>
        <fullName evidence="7">Isochorismatase-like domain-containing protein</fullName>
    </recommendedName>
</protein>
<dbReference type="Gene3D" id="3.30.420.40">
    <property type="match status" value="2"/>
</dbReference>
<organism evidence="8 9">
    <name type="scientific">Pseudopithomyces chartarum</name>
    <dbReference type="NCBI Taxonomy" id="1892770"/>
    <lineage>
        <taxon>Eukaryota</taxon>
        <taxon>Fungi</taxon>
        <taxon>Dikarya</taxon>
        <taxon>Ascomycota</taxon>
        <taxon>Pezizomycotina</taxon>
        <taxon>Dothideomycetes</taxon>
        <taxon>Pleosporomycetidae</taxon>
        <taxon>Pleosporales</taxon>
        <taxon>Massarineae</taxon>
        <taxon>Didymosphaeriaceae</taxon>
        <taxon>Pseudopithomyces</taxon>
    </lineage>
</organism>
<evidence type="ECO:0000256" key="5">
    <source>
        <dbReference type="ARBA" id="ARBA00022840"/>
    </source>
</evidence>
<feature type="domain" description="Isochorismatase-like" evidence="7">
    <location>
        <begin position="15"/>
        <end position="141"/>
    </location>
</feature>
<dbReference type="AlphaFoldDB" id="A0AAN6M4G2"/>
<dbReference type="GO" id="GO:0006083">
    <property type="term" value="P:acetate metabolic process"/>
    <property type="evidence" value="ECO:0007669"/>
    <property type="project" value="TreeGrafter"/>
</dbReference>
<feature type="chain" id="PRO_5043049789" description="Isochorismatase-like domain-containing protein" evidence="6">
    <location>
        <begin position="25"/>
        <end position="471"/>
    </location>
</feature>
<dbReference type="InterPro" id="IPR000890">
    <property type="entry name" value="Aliphatic_acid_kin_short-chain"/>
</dbReference>
<evidence type="ECO:0000256" key="3">
    <source>
        <dbReference type="ARBA" id="ARBA00022741"/>
    </source>
</evidence>
<keyword evidence="6" id="KW-0732">Signal</keyword>
<keyword evidence="3" id="KW-0547">Nucleotide-binding</keyword>
<evidence type="ECO:0000313" key="9">
    <source>
        <dbReference type="Proteomes" id="UP001280581"/>
    </source>
</evidence>
<dbReference type="EMBL" id="WVTA01000004">
    <property type="protein sequence ID" value="KAK3213992.1"/>
    <property type="molecule type" value="Genomic_DNA"/>
</dbReference>
<dbReference type="SUPFAM" id="SSF53067">
    <property type="entry name" value="Actin-like ATPase domain"/>
    <property type="match status" value="2"/>
</dbReference>
<evidence type="ECO:0000313" key="8">
    <source>
        <dbReference type="EMBL" id="KAK3213992.1"/>
    </source>
</evidence>
<dbReference type="InterPro" id="IPR043129">
    <property type="entry name" value="ATPase_NBD"/>
</dbReference>
<dbReference type="Proteomes" id="UP001280581">
    <property type="component" value="Unassembled WGS sequence"/>
</dbReference>
<dbReference type="InterPro" id="IPR004372">
    <property type="entry name" value="Ac/propionate_kinase"/>
</dbReference>
<reference evidence="8 9" key="1">
    <citation type="submission" date="2021-02" db="EMBL/GenBank/DDBJ databases">
        <title>Genome assembly of Pseudopithomyces chartarum.</title>
        <authorList>
            <person name="Jauregui R."/>
            <person name="Singh J."/>
            <person name="Voisey C."/>
        </authorList>
    </citation>
    <scope>NUCLEOTIDE SEQUENCE [LARGE SCALE GENOMIC DNA]</scope>
    <source>
        <strain evidence="8 9">AGR01</strain>
    </source>
</reference>
<feature type="non-terminal residue" evidence="8">
    <location>
        <position position="471"/>
    </location>
</feature>
<evidence type="ECO:0000256" key="6">
    <source>
        <dbReference type="SAM" id="SignalP"/>
    </source>
</evidence>
<dbReference type="GO" id="GO:0008776">
    <property type="term" value="F:acetate kinase activity"/>
    <property type="evidence" value="ECO:0007669"/>
    <property type="project" value="TreeGrafter"/>
</dbReference>
<dbReference type="PANTHER" id="PTHR21060">
    <property type="entry name" value="ACETATE KINASE"/>
    <property type="match status" value="1"/>
</dbReference>
<gene>
    <name evidence="8" type="ORF">GRF29_28g1704692</name>
</gene>
<sequence>MAQRRINNPALLYALLAKFRQILSIPVFATTQNKARLGETVPELLLDAPGGVKTITHADKTRFSMFTPEVRTGIASLNSPLSCVIVGIESHICVTQTALDLLNDGHSVYVIADGVSSMNKEEVPIALARLRHAGVQVVSSESFMYEVMGDAAIPEFKEMIKLVKETQQIVEVFLNAVKVSVYQVEEFASAPTHLAEATVEGLTAPPAKLKYSRGDEKVKGKELSDIDSQEAAFKYILEHLQKDDGLPELSKTEDIHFTCHRVVHGGDYPRAQIIDKETYHHIEELSDLAPLHNAPALSIVKTVSEILPHAKNIAYFDSSFHATIPKHICTYPIDQSVAGKNKLRKYGFHGISYQFITDAVSSHLGKPVSSLNIIALHLGSGASACCIKSGRSHDTSMGLTPLAGLPGATRSGSIDPSLMFHFTHSASRPSRSASAHMHITQAEEILNKQSGWKSLTGTTDFGAISASEDES</sequence>
<dbReference type="InterPro" id="IPR023865">
    <property type="entry name" value="Aliphatic_acid_kinase_CS"/>
</dbReference>
<evidence type="ECO:0000256" key="4">
    <source>
        <dbReference type="ARBA" id="ARBA00022777"/>
    </source>
</evidence>
<dbReference type="PROSITE" id="PS01076">
    <property type="entry name" value="ACETATE_KINASE_2"/>
    <property type="match status" value="1"/>
</dbReference>
<evidence type="ECO:0000256" key="1">
    <source>
        <dbReference type="ARBA" id="ARBA00006336"/>
    </source>
</evidence>
<proteinExistence type="inferred from homology"/>
<comment type="similarity">
    <text evidence="1">Belongs to the isochorismatase family.</text>
</comment>
<comment type="caution">
    <text evidence="8">The sequence shown here is derived from an EMBL/GenBank/DDBJ whole genome shotgun (WGS) entry which is preliminary data.</text>
</comment>
<keyword evidence="4" id="KW-0418">Kinase</keyword>
<accession>A0AAN6M4G2</accession>
<dbReference type="InterPro" id="IPR036380">
    <property type="entry name" value="Isochorismatase-like_sf"/>
</dbReference>
<dbReference type="HAMAP" id="MF_00020">
    <property type="entry name" value="Acetate_kinase"/>
    <property type="match status" value="1"/>
</dbReference>
<name>A0AAN6M4G2_9PLEO</name>
<keyword evidence="2" id="KW-0808">Transferase</keyword>
<dbReference type="Pfam" id="PF00871">
    <property type="entry name" value="Acetate_kinase"/>
    <property type="match status" value="1"/>
</dbReference>
<dbReference type="InterPro" id="IPR000868">
    <property type="entry name" value="Isochorismatase-like_dom"/>
</dbReference>
<dbReference type="PANTHER" id="PTHR21060:SF15">
    <property type="entry name" value="ACETATE KINASE-RELATED"/>
    <property type="match status" value="1"/>
</dbReference>
<evidence type="ECO:0000256" key="2">
    <source>
        <dbReference type="ARBA" id="ARBA00022679"/>
    </source>
</evidence>